<evidence type="ECO:0000256" key="10">
    <source>
        <dbReference type="ARBA" id="ARBA00022741"/>
    </source>
</evidence>
<keyword evidence="6" id="KW-0597">Phosphoprotein</keyword>
<feature type="compositionally biased region" description="Polar residues" evidence="26">
    <location>
        <begin position="109"/>
        <end position="126"/>
    </location>
</feature>
<dbReference type="PROSITE" id="PS00690">
    <property type="entry name" value="DEAH_ATP_HELICASE"/>
    <property type="match status" value="1"/>
</dbReference>
<comment type="caution">
    <text evidence="29">The sequence shown here is derived from an EMBL/GenBank/DDBJ whole genome shotgun (WGS) entry which is preliminary data.</text>
</comment>
<evidence type="ECO:0000256" key="2">
    <source>
        <dbReference type="ARBA" id="ARBA00004496"/>
    </source>
</evidence>
<feature type="compositionally biased region" description="Polar residues" evidence="26">
    <location>
        <begin position="136"/>
        <end position="145"/>
    </location>
</feature>
<feature type="compositionally biased region" description="Basic and acidic residues" evidence="26">
    <location>
        <begin position="718"/>
        <end position="733"/>
    </location>
</feature>
<dbReference type="GO" id="GO:0006397">
    <property type="term" value="P:mRNA processing"/>
    <property type="evidence" value="ECO:0007669"/>
    <property type="project" value="UniProtKB-KW"/>
</dbReference>
<feature type="region of interest" description="Disordered" evidence="26">
    <location>
        <begin position="718"/>
        <end position="737"/>
    </location>
</feature>
<evidence type="ECO:0000256" key="8">
    <source>
        <dbReference type="ARBA" id="ARBA00022723"/>
    </source>
</evidence>
<dbReference type="GO" id="GO:0008270">
    <property type="term" value="F:zinc ion binding"/>
    <property type="evidence" value="ECO:0007669"/>
    <property type="project" value="UniProtKB-KW"/>
</dbReference>
<evidence type="ECO:0000256" key="21">
    <source>
        <dbReference type="ARBA" id="ARBA00055750"/>
    </source>
</evidence>
<keyword evidence="11" id="KW-0863">Zinc-finger</keyword>
<dbReference type="GO" id="GO:0008094">
    <property type="term" value="F:ATP-dependent activity, acting on DNA"/>
    <property type="evidence" value="ECO:0007669"/>
    <property type="project" value="UniProtKB-ARBA"/>
</dbReference>
<proteinExistence type="inferred from homology"/>
<evidence type="ECO:0000256" key="4">
    <source>
        <dbReference type="ARBA" id="ARBA00022472"/>
    </source>
</evidence>
<dbReference type="InterPro" id="IPR001650">
    <property type="entry name" value="Helicase_C-like"/>
</dbReference>
<evidence type="ECO:0000256" key="11">
    <source>
        <dbReference type="ARBA" id="ARBA00022771"/>
    </source>
</evidence>
<evidence type="ECO:0000256" key="13">
    <source>
        <dbReference type="ARBA" id="ARBA00022806"/>
    </source>
</evidence>
<dbReference type="PANTHER" id="PTHR45626">
    <property type="entry name" value="TRANSCRIPTION TERMINATION FACTOR 2-RELATED"/>
    <property type="match status" value="1"/>
</dbReference>
<keyword evidence="16" id="KW-0805">Transcription regulation</keyword>
<dbReference type="GO" id="GO:0006353">
    <property type="term" value="P:DNA-templated transcription termination"/>
    <property type="evidence" value="ECO:0007669"/>
    <property type="project" value="UniProtKB-KW"/>
</dbReference>
<dbReference type="GO" id="GO:0005524">
    <property type="term" value="F:ATP binding"/>
    <property type="evidence" value="ECO:0007669"/>
    <property type="project" value="UniProtKB-KW"/>
</dbReference>
<feature type="compositionally biased region" description="Polar residues" evidence="26">
    <location>
        <begin position="260"/>
        <end position="279"/>
    </location>
</feature>
<dbReference type="GO" id="GO:0006281">
    <property type="term" value="P:DNA repair"/>
    <property type="evidence" value="ECO:0007669"/>
    <property type="project" value="TreeGrafter"/>
</dbReference>
<evidence type="ECO:0000256" key="14">
    <source>
        <dbReference type="ARBA" id="ARBA00022833"/>
    </source>
</evidence>
<evidence type="ECO:0000256" key="18">
    <source>
        <dbReference type="ARBA" id="ARBA00023163"/>
    </source>
</evidence>
<evidence type="ECO:0000256" key="19">
    <source>
        <dbReference type="ARBA" id="ARBA00023187"/>
    </source>
</evidence>
<dbReference type="InterPro" id="IPR010666">
    <property type="entry name" value="Znf_GRF"/>
</dbReference>
<dbReference type="GO" id="GO:0005737">
    <property type="term" value="C:cytoplasm"/>
    <property type="evidence" value="ECO:0007669"/>
    <property type="project" value="UniProtKB-SubCell"/>
</dbReference>
<dbReference type="GO" id="GO:0004386">
    <property type="term" value="F:helicase activity"/>
    <property type="evidence" value="ECO:0007669"/>
    <property type="project" value="UniProtKB-KW"/>
</dbReference>
<dbReference type="Gene3D" id="3.40.50.300">
    <property type="entry name" value="P-loop containing nucleotide triphosphate hydrolases"/>
    <property type="match status" value="1"/>
</dbReference>
<dbReference type="AlphaFoldDB" id="A0A7K6DPU7"/>
<dbReference type="InterPro" id="IPR002464">
    <property type="entry name" value="DNA/RNA_helicase_DEAH_CS"/>
</dbReference>
<feature type="non-terminal residue" evidence="29">
    <location>
        <position position="1182"/>
    </location>
</feature>
<evidence type="ECO:0000256" key="6">
    <source>
        <dbReference type="ARBA" id="ARBA00022553"/>
    </source>
</evidence>
<dbReference type="InterPro" id="IPR000330">
    <property type="entry name" value="SNF2_N"/>
</dbReference>
<dbReference type="PROSITE" id="PS51194">
    <property type="entry name" value="HELICASE_CTER"/>
    <property type="match status" value="1"/>
</dbReference>
<name>A0A7K6DPU7_9PASS</name>
<dbReference type="Gene3D" id="3.40.50.10810">
    <property type="entry name" value="Tandem AAA-ATPase domain"/>
    <property type="match status" value="1"/>
</dbReference>
<dbReference type="Proteomes" id="UP000571324">
    <property type="component" value="Unassembled WGS sequence"/>
</dbReference>
<dbReference type="CDD" id="cd18793">
    <property type="entry name" value="SF2_C_SNF"/>
    <property type="match status" value="1"/>
</dbReference>
<dbReference type="CDD" id="cd18072">
    <property type="entry name" value="DEXHc_TTF2"/>
    <property type="match status" value="1"/>
</dbReference>
<dbReference type="GO" id="GO:0008380">
    <property type="term" value="P:RNA splicing"/>
    <property type="evidence" value="ECO:0007669"/>
    <property type="project" value="UniProtKB-KW"/>
</dbReference>
<evidence type="ECO:0000256" key="12">
    <source>
        <dbReference type="ARBA" id="ARBA00022801"/>
    </source>
</evidence>
<evidence type="ECO:0000313" key="30">
    <source>
        <dbReference type="Proteomes" id="UP000571324"/>
    </source>
</evidence>
<evidence type="ECO:0000256" key="15">
    <source>
        <dbReference type="ARBA" id="ARBA00022840"/>
    </source>
</evidence>
<evidence type="ECO:0000259" key="28">
    <source>
        <dbReference type="PROSITE" id="PS51194"/>
    </source>
</evidence>
<comment type="subunit">
    <text evidence="22">Interacts with CDC5L. Part of the spliceosome.</text>
</comment>
<feature type="region of interest" description="Disordered" evidence="26">
    <location>
        <begin position="106"/>
        <end position="387"/>
    </location>
</feature>
<keyword evidence="12" id="KW-0378">Hydrolase</keyword>
<evidence type="ECO:0000256" key="26">
    <source>
        <dbReference type="SAM" id="MobiDB-lite"/>
    </source>
</evidence>
<evidence type="ECO:0000256" key="9">
    <source>
        <dbReference type="ARBA" id="ARBA00022728"/>
    </source>
</evidence>
<evidence type="ECO:0000256" key="23">
    <source>
        <dbReference type="ARBA" id="ARBA00070113"/>
    </source>
</evidence>
<keyword evidence="17" id="KW-0238">DNA-binding</keyword>
<keyword evidence="18" id="KW-0804">Transcription</keyword>
<keyword evidence="14" id="KW-0862">Zinc</keyword>
<evidence type="ECO:0000256" key="25">
    <source>
        <dbReference type="ARBA" id="ARBA00082628"/>
    </source>
</evidence>
<evidence type="ECO:0000256" key="22">
    <source>
        <dbReference type="ARBA" id="ARBA00063699"/>
    </source>
</evidence>
<accession>A0A7K6DPU7</accession>
<feature type="domain" description="Helicase C-terminal" evidence="28">
    <location>
        <begin position="1011"/>
        <end position="1177"/>
    </location>
</feature>
<dbReference type="InterPro" id="IPR050628">
    <property type="entry name" value="SNF2_RAD54_helicase_TF"/>
</dbReference>
<dbReference type="GO" id="GO:0005681">
    <property type="term" value="C:spliceosomal complex"/>
    <property type="evidence" value="ECO:0007669"/>
    <property type="project" value="UniProtKB-KW"/>
</dbReference>
<dbReference type="Pfam" id="PF00176">
    <property type="entry name" value="SNF2-rel_dom"/>
    <property type="match status" value="1"/>
</dbReference>
<dbReference type="FunFam" id="3.40.50.10810:FF:000043">
    <property type="entry name" value="Transcription termination factor 2"/>
    <property type="match status" value="1"/>
</dbReference>
<feature type="compositionally biased region" description="Basic and acidic residues" evidence="26">
    <location>
        <begin position="282"/>
        <end position="308"/>
    </location>
</feature>
<protein>
    <recommendedName>
        <fullName evidence="23">Transcription termination factor 2</fullName>
    </recommendedName>
    <alternativeName>
        <fullName evidence="25">RNA polymerase II termination factor</fullName>
    </alternativeName>
    <alternativeName>
        <fullName evidence="24">Transcription release factor 2</fullName>
    </alternativeName>
</protein>
<feature type="region of interest" description="Disordered" evidence="26">
    <location>
        <begin position="455"/>
        <end position="479"/>
    </location>
</feature>
<dbReference type="SUPFAM" id="SSF52540">
    <property type="entry name" value="P-loop containing nucleoside triphosphate hydrolases"/>
    <property type="match status" value="2"/>
</dbReference>
<comment type="similarity">
    <text evidence="3">Belongs to the SNF2/RAD54 helicase family.</text>
</comment>
<sequence>TSSALLRSVGSLCFLKTGVRDGPNKGKSFYVCGTHGPAACGFVLPAPVPASHCLIHEGCVVELQVLVQQPDRDEYQLFYRCLKSKLNGKKWCGNIPWQDPKATKVSKALESQSSTAPPFNPTSQRNPFKVLDKNCAPSSWKQMKQGNGEESKARGVKAENKSVLASHEEKKSTSDSSIDKEPLEGLKTKKKPSTGSKSDPELQETTVSESKLGLSETRKGENTLSEEEKYGGSGREFKKPSECLDKEPGMRSKLLPLSLGKQSISTKPPAQEQLGQKNFKSCGDKETREKDCTDQKNGEMKSMSKEDATCPVGVQSASQHPALRGGTEAELPKTQMRPGLPQPAGEASGSGADEVQFVCSSSDKSKHEKSVEIPSGKSGKSVQKTSLPGAAASHYMEGPQDPKVLHNHLVVQLKQKKSTLATVNIQLLPDKGERLLKQVQDLEAALSALNISTADTSEKGQDNTSSSCCEEPLSNPFGRPGGTKLITPLLLQDPTAKASAGSHSHPSAAVTLGSSGQSFGSKHLWYCIFAVSVGMQNLYGGRMTEDRIRAVHSAILEAINHLHKSLETCPTEETAAEDPSGLKVPLLQHQKQALAWLLWRESQRPCGGILADDMGLGKTLTMIALILAQKQLKTQKTKETLEIWLSKNDSTVVPSHSTLVICPASLIHHWKKEIERRVAFGKLRVYLYHGPNRDKHAEVLSGYDVVVTTYSLLSKEVPTSKEEGDVPAQDHDVGSGSSPCSPLLRVAWARIILDEAHNIKNPRVQTSIAVCKLRASARWAVTGTPIQNNLLDMYSLLRFLRCSPFDEYKVWKYQVDNNTKKGGERLSLLTRSLLLQRTKNQLDSAGKPLVSLPQRSTQLHQLKLSAEEQSVYNVLFARSRSTLQSYLKRQEQKNEGREYDGGNPFEKVAREFGVSQKEFLTDSQSASQVASTVHVLSMLLRLRQCCCHLSLLKVALDQVNLNSEGLALSVEEQLGALTLSELHTSDSKSTVYLNGTAFQTDIFEITRESTKIAQLLAELKTIQSHSEPQKSVVVSQWTSMLKVVAVHLQRLGLKYATVDGSVNPKQRMDVVEEFNNNPKGPQVMLVSLLAGGVGLNLTGGNHLFLLDMHWNPALEDQACDRIYRVGQQKDVVIHRFVCEGTVEEKILQLQKRKKGLAQQVLSGKGETFTKLTLADLKILFGI</sequence>
<evidence type="ECO:0000256" key="17">
    <source>
        <dbReference type="ARBA" id="ARBA00023125"/>
    </source>
</evidence>
<keyword evidence="9" id="KW-0747">Spliceosome</keyword>
<keyword evidence="13" id="KW-0347">Helicase</keyword>
<keyword evidence="4" id="KW-0806">Transcription termination</keyword>
<dbReference type="EMBL" id="VZRL01005915">
    <property type="protein sequence ID" value="NWV28048.1"/>
    <property type="molecule type" value="Genomic_DNA"/>
</dbReference>
<evidence type="ECO:0000256" key="7">
    <source>
        <dbReference type="ARBA" id="ARBA00022664"/>
    </source>
</evidence>
<dbReference type="PANTHER" id="PTHR45626:SF50">
    <property type="entry name" value="TRANSCRIPTION TERMINATION FACTOR 2"/>
    <property type="match status" value="1"/>
</dbReference>
<evidence type="ECO:0000256" key="24">
    <source>
        <dbReference type="ARBA" id="ARBA00079067"/>
    </source>
</evidence>
<evidence type="ECO:0000256" key="1">
    <source>
        <dbReference type="ARBA" id="ARBA00004123"/>
    </source>
</evidence>
<feature type="non-terminal residue" evidence="29">
    <location>
        <position position="1"/>
    </location>
</feature>
<keyword evidence="15" id="KW-0067">ATP-binding</keyword>
<keyword evidence="30" id="KW-1185">Reference proteome</keyword>
<feature type="domain" description="Helicase ATP-binding" evidence="27">
    <location>
        <begin position="599"/>
        <end position="803"/>
    </location>
</feature>
<dbReference type="GO" id="GO:0016787">
    <property type="term" value="F:hydrolase activity"/>
    <property type="evidence" value="ECO:0007669"/>
    <property type="project" value="UniProtKB-KW"/>
</dbReference>
<dbReference type="PROSITE" id="PS51192">
    <property type="entry name" value="HELICASE_ATP_BIND_1"/>
    <property type="match status" value="1"/>
</dbReference>
<keyword evidence="19" id="KW-0508">mRNA splicing</keyword>
<keyword evidence="5" id="KW-0963">Cytoplasm</keyword>
<evidence type="ECO:0000259" key="27">
    <source>
        <dbReference type="PROSITE" id="PS51192"/>
    </source>
</evidence>
<keyword evidence="8" id="KW-0479">Metal-binding</keyword>
<dbReference type="InterPro" id="IPR038718">
    <property type="entry name" value="SNF2-like_sf"/>
</dbReference>
<dbReference type="FunFam" id="3.40.50.300:FF:001502">
    <property type="entry name" value="Transcription termination factor 2"/>
    <property type="match status" value="1"/>
</dbReference>
<evidence type="ECO:0000256" key="3">
    <source>
        <dbReference type="ARBA" id="ARBA00007025"/>
    </source>
</evidence>
<comment type="function">
    <text evidence="21">DsDNA-dependent ATPase which acts as a transcription termination factor by coupling ATP hydrolysis with removal of RNA polymerase II from the DNA template. May contribute to mitotic transcription repression. May also be involved in pre-mRNA splicing.</text>
</comment>
<evidence type="ECO:0000256" key="5">
    <source>
        <dbReference type="ARBA" id="ARBA00022490"/>
    </source>
</evidence>
<dbReference type="SMART" id="SM00487">
    <property type="entry name" value="DEXDc"/>
    <property type="match status" value="1"/>
</dbReference>
<organism evidence="29 30">
    <name type="scientific">Origma solitaria</name>
    <dbReference type="NCBI Taxonomy" id="720586"/>
    <lineage>
        <taxon>Eukaryota</taxon>
        <taxon>Metazoa</taxon>
        <taxon>Chordata</taxon>
        <taxon>Craniata</taxon>
        <taxon>Vertebrata</taxon>
        <taxon>Euteleostomi</taxon>
        <taxon>Archelosauria</taxon>
        <taxon>Archosauria</taxon>
        <taxon>Dinosauria</taxon>
        <taxon>Saurischia</taxon>
        <taxon>Theropoda</taxon>
        <taxon>Coelurosauria</taxon>
        <taxon>Aves</taxon>
        <taxon>Neognathae</taxon>
        <taxon>Neoaves</taxon>
        <taxon>Telluraves</taxon>
        <taxon>Australaves</taxon>
        <taxon>Passeriformes</taxon>
        <taxon>Meliphagoidea</taxon>
        <taxon>Acanthizidae</taxon>
        <taxon>Origma</taxon>
    </lineage>
</organism>
<feature type="compositionally biased region" description="Basic and acidic residues" evidence="26">
    <location>
        <begin position="216"/>
        <end position="250"/>
    </location>
</feature>
<dbReference type="GO" id="GO:0003677">
    <property type="term" value="F:DNA binding"/>
    <property type="evidence" value="ECO:0007669"/>
    <property type="project" value="UniProtKB-KW"/>
</dbReference>
<dbReference type="InterPro" id="IPR014001">
    <property type="entry name" value="Helicase_ATP-bd"/>
</dbReference>
<keyword evidence="7" id="KW-0507">mRNA processing</keyword>
<keyword evidence="20" id="KW-0539">Nucleus</keyword>
<feature type="compositionally biased region" description="Basic and acidic residues" evidence="26">
    <location>
        <begin position="147"/>
        <end position="187"/>
    </location>
</feature>
<gene>
    <name evidence="29" type="primary">Ttf2</name>
    <name evidence="29" type="ORF">ORISOL_R12515</name>
</gene>
<keyword evidence="10" id="KW-0547">Nucleotide-binding</keyword>
<reference evidence="29 30" key="1">
    <citation type="submission" date="2019-09" db="EMBL/GenBank/DDBJ databases">
        <title>Bird 10,000 Genomes (B10K) Project - Family phase.</title>
        <authorList>
            <person name="Zhang G."/>
        </authorList>
    </citation>
    <scope>NUCLEOTIDE SEQUENCE [LARGE SCALE GENOMIC DNA]</scope>
    <source>
        <strain evidence="29">B10K-DU-029-52</strain>
    </source>
</reference>
<dbReference type="OrthoDB" id="423559at2759"/>
<dbReference type="Pfam" id="PF00271">
    <property type="entry name" value="Helicase_C"/>
    <property type="match status" value="1"/>
</dbReference>
<dbReference type="InterPro" id="IPR027417">
    <property type="entry name" value="P-loop_NTPase"/>
</dbReference>
<dbReference type="SMART" id="SM00490">
    <property type="entry name" value="HELICc"/>
    <property type="match status" value="1"/>
</dbReference>
<dbReference type="InterPro" id="IPR049730">
    <property type="entry name" value="SNF2/RAD54-like_C"/>
</dbReference>
<dbReference type="Pfam" id="PF06839">
    <property type="entry name" value="Zn_ribbon_GRF"/>
    <property type="match status" value="1"/>
</dbReference>
<evidence type="ECO:0000256" key="16">
    <source>
        <dbReference type="ARBA" id="ARBA00023015"/>
    </source>
</evidence>
<evidence type="ECO:0000256" key="20">
    <source>
        <dbReference type="ARBA" id="ARBA00023242"/>
    </source>
</evidence>
<evidence type="ECO:0000313" key="29">
    <source>
        <dbReference type="EMBL" id="NWV28048.1"/>
    </source>
</evidence>
<comment type="subcellular location">
    <subcellularLocation>
        <location evidence="2">Cytoplasm</location>
    </subcellularLocation>
    <subcellularLocation>
        <location evidence="1">Nucleus</location>
    </subcellularLocation>
</comment>